<reference evidence="2 3" key="1">
    <citation type="submission" date="2020-03" db="EMBL/GenBank/DDBJ databases">
        <title>Isolation and identification of active actinomycetes.</title>
        <authorList>
            <person name="Sun X."/>
        </authorList>
    </citation>
    <scope>NUCLEOTIDE SEQUENCE [LARGE SCALE GENOMIC DNA]</scope>
    <source>
        <strain evidence="2 3">NEAU-D13</strain>
    </source>
</reference>
<accession>A0A7C9VM58</accession>
<dbReference type="Proteomes" id="UP000481360">
    <property type="component" value="Unassembled WGS sequence"/>
</dbReference>
<organism evidence="2 3">
    <name type="scientific">Lentzea alba</name>
    <dbReference type="NCBI Taxonomy" id="2714351"/>
    <lineage>
        <taxon>Bacteria</taxon>
        <taxon>Bacillati</taxon>
        <taxon>Actinomycetota</taxon>
        <taxon>Actinomycetes</taxon>
        <taxon>Pseudonocardiales</taxon>
        <taxon>Pseudonocardiaceae</taxon>
        <taxon>Lentzea</taxon>
    </lineage>
</organism>
<dbReference type="RefSeq" id="WP_166043904.1">
    <property type="nucleotide sequence ID" value="NZ_JAAMPJ010000001.1"/>
</dbReference>
<dbReference type="AlphaFoldDB" id="A0A7C9VM58"/>
<comment type="caution">
    <text evidence="2">The sequence shown here is derived from an EMBL/GenBank/DDBJ whole genome shotgun (WGS) entry which is preliminary data.</text>
</comment>
<name>A0A7C9VM58_9PSEU</name>
<protein>
    <submittedName>
        <fullName evidence="2">Uncharacterized protein</fullName>
    </submittedName>
</protein>
<feature type="region of interest" description="Disordered" evidence="1">
    <location>
        <begin position="60"/>
        <end position="81"/>
    </location>
</feature>
<sequence length="226" mass="23949">MSGEDNRMDSADTRALHRFQRGPSAHRCPAGHGALRVWPDADAPSGVCLICTACGHRVTVDDTSRPGTADDEPAAQTETAPDVRLSDGIAPRGLRPDGTVRTTGWAQFGNMPIPTGFLAALAAFSAAVPLAPAAPLVPVVAPPIGYLAWKLGRRWRPASQAINTRRVPIAALTTGQQIRLYGTAGPVGEVSSVTACATGHLKVRMVGGLEILRRPEQQIWQVDLRN</sequence>
<evidence type="ECO:0000313" key="3">
    <source>
        <dbReference type="Proteomes" id="UP000481360"/>
    </source>
</evidence>
<dbReference type="EMBL" id="JAAMPJ010000001">
    <property type="protein sequence ID" value="NGY58072.1"/>
    <property type="molecule type" value="Genomic_DNA"/>
</dbReference>
<proteinExistence type="predicted"/>
<evidence type="ECO:0000256" key="1">
    <source>
        <dbReference type="SAM" id="MobiDB-lite"/>
    </source>
</evidence>
<keyword evidence="3" id="KW-1185">Reference proteome</keyword>
<evidence type="ECO:0000313" key="2">
    <source>
        <dbReference type="EMBL" id="NGY58072.1"/>
    </source>
</evidence>
<gene>
    <name evidence="2" type="ORF">G7043_03895</name>
</gene>